<dbReference type="Gene3D" id="2.40.50.140">
    <property type="entry name" value="Nucleic acid-binding proteins"/>
    <property type="match status" value="1"/>
</dbReference>
<dbReference type="Pfam" id="PF25145">
    <property type="entry name" value="NfeD1b_N"/>
    <property type="match status" value="1"/>
</dbReference>
<evidence type="ECO:0000259" key="7">
    <source>
        <dbReference type="Pfam" id="PF01957"/>
    </source>
</evidence>
<organism evidence="10 11">
    <name type="scientific">Pseudochryseolinea flava</name>
    <dbReference type="NCBI Taxonomy" id="2059302"/>
    <lineage>
        <taxon>Bacteria</taxon>
        <taxon>Pseudomonadati</taxon>
        <taxon>Bacteroidota</taxon>
        <taxon>Cytophagia</taxon>
        <taxon>Cytophagales</taxon>
        <taxon>Fulvivirgaceae</taxon>
        <taxon>Pseudochryseolinea</taxon>
    </lineage>
</organism>
<dbReference type="InterPro" id="IPR029045">
    <property type="entry name" value="ClpP/crotonase-like_dom_sf"/>
</dbReference>
<comment type="caution">
    <text evidence="10">The sequence shown here is derived from an EMBL/GenBank/DDBJ whole genome shotgun (WGS) entry which is preliminary data.</text>
</comment>
<evidence type="ECO:0000256" key="6">
    <source>
        <dbReference type="SAM" id="SignalP"/>
    </source>
</evidence>
<dbReference type="Proteomes" id="UP000251889">
    <property type="component" value="Unassembled WGS sequence"/>
</dbReference>
<evidence type="ECO:0000256" key="2">
    <source>
        <dbReference type="ARBA" id="ARBA00022692"/>
    </source>
</evidence>
<comment type="subcellular location">
    <subcellularLocation>
        <location evidence="1">Membrane</location>
        <topology evidence="1">Multi-pass membrane protein</topology>
    </subcellularLocation>
</comment>
<evidence type="ECO:0000313" key="10">
    <source>
        <dbReference type="EMBL" id="RAV98337.1"/>
    </source>
</evidence>
<accession>A0A364XVF8</accession>
<name>A0A364XVF8_9BACT</name>
<keyword evidence="11" id="KW-1185">Reference proteome</keyword>
<feature type="transmembrane region" description="Helical" evidence="5">
    <location>
        <begin position="217"/>
        <end position="240"/>
    </location>
</feature>
<reference evidence="10 11" key="1">
    <citation type="submission" date="2018-06" db="EMBL/GenBank/DDBJ databases">
        <title>Chryseolinea flavus sp. nov., a member of the phylum Bacteroidetes isolated from soil.</title>
        <authorList>
            <person name="Li Y."/>
            <person name="Wang J."/>
        </authorList>
    </citation>
    <scope>NUCLEOTIDE SEQUENCE [LARGE SCALE GENOMIC DNA]</scope>
    <source>
        <strain evidence="10 11">SDU1-6</strain>
    </source>
</reference>
<dbReference type="InterPro" id="IPR052165">
    <property type="entry name" value="Membrane_assoc_protease"/>
</dbReference>
<proteinExistence type="predicted"/>
<dbReference type="InterPro" id="IPR002810">
    <property type="entry name" value="NfeD-like_C"/>
</dbReference>
<dbReference type="GO" id="GO:0005886">
    <property type="term" value="C:plasma membrane"/>
    <property type="evidence" value="ECO:0007669"/>
    <property type="project" value="TreeGrafter"/>
</dbReference>
<dbReference type="PANTHER" id="PTHR33507">
    <property type="entry name" value="INNER MEMBRANE PROTEIN YBBJ"/>
    <property type="match status" value="1"/>
</dbReference>
<dbReference type="Pfam" id="PF01957">
    <property type="entry name" value="NfeD"/>
    <property type="match status" value="1"/>
</dbReference>
<gene>
    <name evidence="10" type="ORF">DQQ10_24460</name>
</gene>
<feature type="signal peptide" evidence="6">
    <location>
        <begin position="1"/>
        <end position="19"/>
    </location>
</feature>
<feature type="domain" description="NfeD integral membrane" evidence="8">
    <location>
        <begin position="226"/>
        <end position="351"/>
    </location>
</feature>
<evidence type="ECO:0000256" key="1">
    <source>
        <dbReference type="ARBA" id="ARBA00004141"/>
    </source>
</evidence>
<feature type="domain" description="NfeD1b N-terminal" evidence="9">
    <location>
        <begin position="22"/>
        <end position="207"/>
    </location>
</feature>
<dbReference type="CDD" id="cd07021">
    <property type="entry name" value="Clp_protease_NfeD_like"/>
    <property type="match status" value="1"/>
</dbReference>
<dbReference type="PANTHER" id="PTHR33507:SF3">
    <property type="entry name" value="INNER MEMBRANE PROTEIN YBBJ"/>
    <property type="match status" value="1"/>
</dbReference>
<feature type="transmembrane region" description="Helical" evidence="5">
    <location>
        <begin position="298"/>
        <end position="316"/>
    </location>
</feature>
<protein>
    <submittedName>
        <fullName evidence="10">Nodulation protein NfeD</fullName>
    </submittedName>
</protein>
<evidence type="ECO:0000259" key="8">
    <source>
        <dbReference type="Pfam" id="PF24961"/>
    </source>
</evidence>
<dbReference type="SUPFAM" id="SSF141322">
    <property type="entry name" value="NfeD domain-like"/>
    <property type="match status" value="1"/>
</dbReference>
<dbReference type="InterPro" id="IPR056739">
    <property type="entry name" value="NfeD_membrane"/>
</dbReference>
<dbReference type="EMBL" id="QMFY01000019">
    <property type="protein sequence ID" value="RAV98337.1"/>
    <property type="molecule type" value="Genomic_DNA"/>
</dbReference>
<dbReference type="AlphaFoldDB" id="A0A364XVF8"/>
<feature type="chain" id="PRO_5016643871" evidence="6">
    <location>
        <begin position="20"/>
        <end position="442"/>
    </location>
</feature>
<dbReference type="Pfam" id="PF24961">
    <property type="entry name" value="NfeD_membrane"/>
    <property type="match status" value="1"/>
</dbReference>
<dbReference type="InterPro" id="IPR056738">
    <property type="entry name" value="NfeD1b_N"/>
</dbReference>
<keyword evidence="4 5" id="KW-0472">Membrane</keyword>
<dbReference type="InterPro" id="IPR012340">
    <property type="entry name" value="NA-bd_OB-fold"/>
</dbReference>
<evidence type="ECO:0000256" key="5">
    <source>
        <dbReference type="SAM" id="Phobius"/>
    </source>
</evidence>
<feature type="domain" description="NfeD-like C-terminal" evidence="7">
    <location>
        <begin position="384"/>
        <end position="439"/>
    </location>
</feature>
<evidence type="ECO:0000256" key="3">
    <source>
        <dbReference type="ARBA" id="ARBA00022989"/>
    </source>
</evidence>
<keyword evidence="2 5" id="KW-0812">Transmembrane</keyword>
<dbReference type="SUPFAM" id="SSF52096">
    <property type="entry name" value="ClpP/crotonase"/>
    <property type="match status" value="1"/>
</dbReference>
<feature type="transmembrane region" description="Helical" evidence="5">
    <location>
        <begin position="273"/>
        <end position="291"/>
    </location>
</feature>
<sequence>MIRSFLIVSFLFLSFSLMAQTKVMVMEIKTEIDTRTSRYVKLALEEAANTKADVVLLEMNTYGGGVTDAVDIVQMLLKFEKPVWVYINTNAASAGALISIACDSIYMSGGSSIGAATVVDGEGIKAIDKYQSYMRSVMRSTAEENHRDTTIAQGMVEENFAIPGLKKVGQVITFSTSEAIKYGFCEGKAESIEEILKKNKITNYTITRFELGTVEKVIAFFLNPYLSGLLIMLILAGIYFEMQAPGLGFAGAVALIALLLYLIPYYLNGLATNWEILVLLLGFALLAAEIFVIPGFGVAGISGIILVLVSLVLIMVNNDVFDFGFVPESSLMAALLVSMGGLLGGVVLFFLVGNKLLDNKHFRKIALANTQDSKDGYVATTITDSMNGKTGIAHTVLRPSGKVLIEGQFYDAYSRGEYIDKGEAIEVVAHETTSLKVKKIQA</sequence>
<dbReference type="OrthoDB" id="9806253at2"/>
<evidence type="ECO:0000259" key="9">
    <source>
        <dbReference type="Pfam" id="PF25145"/>
    </source>
</evidence>
<keyword evidence="6" id="KW-0732">Signal</keyword>
<evidence type="ECO:0000256" key="4">
    <source>
        <dbReference type="ARBA" id="ARBA00023136"/>
    </source>
</evidence>
<feature type="transmembrane region" description="Helical" evidence="5">
    <location>
        <begin position="331"/>
        <end position="353"/>
    </location>
</feature>
<evidence type="ECO:0000313" key="11">
    <source>
        <dbReference type="Proteomes" id="UP000251889"/>
    </source>
</evidence>
<dbReference type="Gene3D" id="3.90.226.10">
    <property type="entry name" value="2-enoyl-CoA Hydratase, Chain A, domain 1"/>
    <property type="match status" value="1"/>
</dbReference>
<dbReference type="RefSeq" id="WP_112749603.1">
    <property type="nucleotide sequence ID" value="NZ_QMFY01000019.1"/>
</dbReference>
<feature type="transmembrane region" description="Helical" evidence="5">
    <location>
        <begin position="247"/>
        <end position="267"/>
    </location>
</feature>
<keyword evidence="3 5" id="KW-1133">Transmembrane helix</keyword>